<name>A0A1Q9EDU1_SYMMI</name>
<evidence type="ECO:0000256" key="1">
    <source>
        <dbReference type="SAM" id="MobiDB-lite"/>
    </source>
</evidence>
<gene>
    <name evidence="3" type="ORF">AK812_SmicGene11188</name>
</gene>
<dbReference type="Gene3D" id="3.90.1200.10">
    <property type="match status" value="1"/>
</dbReference>
<feature type="domain" description="Aminoglycoside phosphotransferase" evidence="2">
    <location>
        <begin position="443"/>
        <end position="617"/>
    </location>
</feature>
<dbReference type="AlphaFoldDB" id="A0A1Q9EDU1"/>
<dbReference type="SUPFAM" id="SSF56112">
    <property type="entry name" value="Protein kinase-like (PK-like)"/>
    <property type="match status" value="1"/>
</dbReference>
<evidence type="ECO:0000313" key="3">
    <source>
        <dbReference type="EMBL" id="OLQ05600.1"/>
    </source>
</evidence>
<dbReference type="Pfam" id="PF01636">
    <property type="entry name" value="APH"/>
    <property type="match status" value="1"/>
</dbReference>
<comment type="caution">
    <text evidence="3">The sequence shown here is derived from an EMBL/GenBank/DDBJ whole genome shotgun (WGS) entry which is preliminary data.</text>
</comment>
<dbReference type="Proteomes" id="UP000186817">
    <property type="component" value="Unassembled WGS sequence"/>
</dbReference>
<dbReference type="InterPro" id="IPR002575">
    <property type="entry name" value="Aminoglycoside_PTrfase"/>
</dbReference>
<dbReference type="EMBL" id="LSRX01000180">
    <property type="protein sequence ID" value="OLQ05600.1"/>
    <property type="molecule type" value="Genomic_DNA"/>
</dbReference>
<organism evidence="3 4">
    <name type="scientific">Symbiodinium microadriaticum</name>
    <name type="common">Dinoflagellate</name>
    <name type="synonym">Zooxanthella microadriatica</name>
    <dbReference type="NCBI Taxonomy" id="2951"/>
    <lineage>
        <taxon>Eukaryota</taxon>
        <taxon>Sar</taxon>
        <taxon>Alveolata</taxon>
        <taxon>Dinophyceae</taxon>
        <taxon>Suessiales</taxon>
        <taxon>Symbiodiniaceae</taxon>
        <taxon>Symbiodinium</taxon>
    </lineage>
</organism>
<sequence>MSRPSPSASGNKPARRPSLRAVVQQRDILDAQNTSSESCEQGPLAPAVSALGQHRAPPLDVWHADKPLEERGLVHPDFVAAWGAQQMRSKKKKLQSAWLLLLYCAAPRSTYLLRTLPPADTAVFAAEHDAAIRRCLATLLAGGDGDMPLPDLSYRRAQLPLSMGGLGLGSAERLRHAAYWSSWADTVRALRKHQPGVLAALLRPLQALNQRWKAQAAFAALRAHACSLLELPIAGPSDPSDDQEDGTLAEVLCWDSLYPLGSWHGAAAALRVGAGTRLIVSGRLCRPSKDFVQNRLQGNRIGTRRGYSGHARNFVRDLVRLRAYCAPPAVKTKEGDSAAKQLWWLCQLREAPQNFPATRATMDVASIADVLAKNVPFFADSLGELHLTPSHETEWHQVYFADDGRHKVVVSIPSWSGTDLYSKTLAEEALSGLGPHHIGTLVHGSHILLVNEFFDGGTLKTEDLTSETLAMVGSLYARLHKADVSWFQPVCEKLLADGVLAKHESDWAFCLWVLPRLLGLVPETNKLELAALGVNWDYIAAEVKSLPVCPELPTKGLTSRSVCVHGDAHLGNIMWHRGELRLIDFDMTAVGPAGADLAYIVLMLFRCGFSPDAILDVGSQQQFVRAYLEASGSSSTAEDIDTFLLEMHCWAYVGLLQMGLLCAVLMHNEGNAAKRDLMRQRGPVLLHPGFLAKAKEVMRGAASDKDKAGQLVAQGLYFATESVWRS</sequence>
<keyword evidence="4" id="KW-1185">Reference proteome</keyword>
<protein>
    <recommendedName>
        <fullName evidence="2">Aminoglycoside phosphotransferase domain-containing protein</fullName>
    </recommendedName>
</protein>
<reference evidence="3 4" key="1">
    <citation type="submission" date="2016-02" db="EMBL/GenBank/DDBJ databases">
        <title>Genome analysis of coral dinoflagellate symbionts highlights evolutionary adaptations to a symbiotic lifestyle.</title>
        <authorList>
            <person name="Aranda M."/>
            <person name="Li Y."/>
            <person name="Liew Y.J."/>
            <person name="Baumgarten S."/>
            <person name="Simakov O."/>
            <person name="Wilson M."/>
            <person name="Piel J."/>
            <person name="Ashoor H."/>
            <person name="Bougouffa S."/>
            <person name="Bajic V.B."/>
            <person name="Ryu T."/>
            <person name="Ravasi T."/>
            <person name="Bayer T."/>
            <person name="Micklem G."/>
            <person name="Kim H."/>
            <person name="Bhak J."/>
            <person name="Lajeunesse T.C."/>
            <person name="Voolstra C.R."/>
        </authorList>
    </citation>
    <scope>NUCLEOTIDE SEQUENCE [LARGE SCALE GENOMIC DNA]</scope>
    <source>
        <strain evidence="3 4">CCMP2467</strain>
    </source>
</reference>
<accession>A0A1Q9EDU1</accession>
<dbReference type="OrthoDB" id="409219at2759"/>
<evidence type="ECO:0000259" key="2">
    <source>
        <dbReference type="Pfam" id="PF01636"/>
    </source>
</evidence>
<evidence type="ECO:0000313" key="4">
    <source>
        <dbReference type="Proteomes" id="UP000186817"/>
    </source>
</evidence>
<dbReference type="InterPro" id="IPR011009">
    <property type="entry name" value="Kinase-like_dom_sf"/>
</dbReference>
<proteinExistence type="predicted"/>
<feature type="compositionally biased region" description="Polar residues" evidence="1">
    <location>
        <begin position="1"/>
        <end position="10"/>
    </location>
</feature>
<feature type="region of interest" description="Disordered" evidence="1">
    <location>
        <begin position="1"/>
        <end position="43"/>
    </location>
</feature>